<gene>
    <name evidence="2" type="ORF">ARMGADRAFT_1039428</name>
</gene>
<protein>
    <submittedName>
        <fullName evidence="2">Uncharacterized protein</fullName>
    </submittedName>
</protein>
<organism evidence="2 3">
    <name type="scientific">Armillaria gallica</name>
    <name type="common">Bulbous honey fungus</name>
    <name type="synonym">Armillaria bulbosa</name>
    <dbReference type="NCBI Taxonomy" id="47427"/>
    <lineage>
        <taxon>Eukaryota</taxon>
        <taxon>Fungi</taxon>
        <taxon>Dikarya</taxon>
        <taxon>Basidiomycota</taxon>
        <taxon>Agaricomycotina</taxon>
        <taxon>Agaricomycetes</taxon>
        <taxon>Agaricomycetidae</taxon>
        <taxon>Agaricales</taxon>
        <taxon>Marasmiineae</taxon>
        <taxon>Physalacriaceae</taxon>
        <taxon>Armillaria</taxon>
    </lineage>
</organism>
<sequence>MSPTARPLLKVLSRTLLGMTVQYRAIDEGCEEDHYGGDLGEYGTVLSFSVKGTEYSFTRYIVDSPPVHPQLTLFSVCELHFLHGRRPFSGTPRSPTLLLLFLIALVVLTIFISGKSPEQRDYIAFRFQIHGRHNSTRRQGIYKIASTASASSQCWIKLELLSILCCYLTTYCTDRIRCPLTDFSPEHMVNQIIRASNQKVESPGWDLVGYERCEVMSREVFTQTLLMRDMSLALEVLAFSLGRRVNQRLRPATAQTEKAPSYSNGSTHLRNGDITIVHGLTARSLAGFPPGTANIS</sequence>
<dbReference type="InParanoid" id="A0A2H3CDX8"/>
<keyword evidence="3" id="KW-1185">Reference proteome</keyword>
<keyword evidence="1" id="KW-1133">Transmembrane helix</keyword>
<keyword evidence="1" id="KW-0812">Transmembrane</keyword>
<evidence type="ECO:0000313" key="3">
    <source>
        <dbReference type="Proteomes" id="UP000217790"/>
    </source>
</evidence>
<feature type="transmembrane region" description="Helical" evidence="1">
    <location>
        <begin position="95"/>
        <end position="114"/>
    </location>
</feature>
<dbReference type="AlphaFoldDB" id="A0A2H3CDX8"/>
<evidence type="ECO:0000313" key="2">
    <source>
        <dbReference type="EMBL" id="PBK81265.1"/>
    </source>
</evidence>
<reference evidence="3" key="1">
    <citation type="journal article" date="2017" name="Nat. Ecol. Evol.">
        <title>Genome expansion and lineage-specific genetic innovations in the forest pathogenic fungi Armillaria.</title>
        <authorList>
            <person name="Sipos G."/>
            <person name="Prasanna A.N."/>
            <person name="Walter M.C."/>
            <person name="O'Connor E."/>
            <person name="Balint B."/>
            <person name="Krizsan K."/>
            <person name="Kiss B."/>
            <person name="Hess J."/>
            <person name="Varga T."/>
            <person name="Slot J."/>
            <person name="Riley R."/>
            <person name="Boka B."/>
            <person name="Rigling D."/>
            <person name="Barry K."/>
            <person name="Lee J."/>
            <person name="Mihaltcheva S."/>
            <person name="LaButti K."/>
            <person name="Lipzen A."/>
            <person name="Waldron R."/>
            <person name="Moloney N.M."/>
            <person name="Sperisen C."/>
            <person name="Kredics L."/>
            <person name="Vagvoelgyi C."/>
            <person name="Patrignani A."/>
            <person name="Fitzpatrick D."/>
            <person name="Nagy I."/>
            <person name="Doyle S."/>
            <person name="Anderson J.B."/>
            <person name="Grigoriev I.V."/>
            <person name="Gueldener U."/>
            <person name="Muensterkoetter M."/>
            <person name="Nagy L.G."/>
        </authorList>
    </citation>
    <scope>NUCLEOTIDE SEQUENCE [LARGE SCALE GENOMIC DNA]</scope>
    <source>
        <strain evidence="3">Ar21-2</strain>
    </source>
</reference>
<proteinExistence type="predicted"/>
<dbReference type="Proteomes" id="UP000217790">
    <property type="component" value="Unassembled WGS sequence"/>
</dbReference>
<evidence type="ECO:0000256" key="1">
    <source>
        <dbReference type="SAM" id="Phobius"/>
    </source>
</evidence>
<dbReference type="EMBL" id="KZ293732">
    <property type="protein sequence ID" value="PBK81265.1"/>
    <property type="molecule type" value="Genomic_DNA"/>
</dbReference>
<accession>A0A2H3CDX8</accession>
<keyword evidence="1" id="KW-0472">Membrane</keyword>
<name>A0A2H3CDX8_ARMGA</name>